<dbReference type="PANTHER" id="PTHR47272:SF1">
    <property type="entry name" value="PIGGYBAC TRANSPOSABLE ELEMENT-DERIVED PROTEIN 3-LIKE"/>
    <property type="match status" value="1"/>
</dbReference>
<name>A0AAE1CPX4_9GAST</name>
<organism evidence="1 2">
    <name type="scientific">Elysia crispata</name>
    <name type="common">lettuce slug</name>
    <dbReference type="NCBI Taxonomy" id="231223"/>
    <lineage>
        <taxon>Eukaryota</taxon>
        <taxon>Metazoa</taxon>
        <taxon>Spiralia</taxon>
        <taxon>Lophotrochozoa</taxon>
        <taxon>Mollusca</taxon>
        <taxon>Gastropoda</taxon>
        <taxon>Heterobranchia</taxon>
        <taxon>Euthyneura</taxon>
        <taxon>Panpulmonata</taxon>
        <taxon>Sacoglossa</taxon>
        <taxon>Placobranchoidea</taxon>
        <taxon>Plakobranchidae</taxon>
        <taxon>Elysia</taxon>
    </lineage>
</organism>
<dbReference type="AlphaFoldDB" id="A0AAE1CPX4"/>
<dbReference type="Proteomes" id="UP001283361">
    <property type="component" value="Unassembled WGS sequence"/>
</dbReference>
<reference evidence="1" key="1">
    <citation type="journal article" date="2023" name="G3 (Bethesda)">
        <title>A reference genome for the long-term kleptoplast-retaining sea slug Elysia crispata morphotype clarki.</title>
        <authorList>
            <person name="Eastman K.E."/>
            <person name="Pendleton A.L."/>
            <person name="Shaikh M.A."/>
            <person name="Suttiyut T."/>
            <person name="Ogas R."/>
            <person name="Tomko P."/>
            <person name="Gavelis G."/>
            <person name="Widhalm J.R."/>
            <person name="Wisecaver J.H."/>
        </authorList>
    </citation>
    <scope>NUCLEOTIDE SEQUENCE</scope>
    <source>
        <strain evidence="1">ECLA1</strain>
    </source>
</reference>
<keyword evidence="2" id="KW-1185">Reference proteome</keyword>
<dbReference type="PANTHER" id="PTHR47272">
    <property type="entry name" value="DDE_TNP_1_7 DOMAIN-CONTAINING PROTEIN"/>
    <property type="match status" value="1"/>
</dbReference>
<evidence type="ECO:0000313" key="1">
    <source>
        <dbReference type="EMBL" id="KAK3726791.1"/>
    </source>
</evidence>
<gene>
    <name evidence="1" type="ORF">RRG08_058443</name>
</gene>
<evidence type="ECO:0008006" key="3">
    <source>
        <dbReference type="Google" id="ProtNLM"/>
    </source>
</evidence>
<proteinExistence type="predicted"/>
<dbReference type="EMBL" id="JAWDGP010007286">
    <property type="protein sequence ID" value="KAK3726791.1"/>
    <property type="molecule type" value="Genomic_DNA"/>
</dbReference>
<protein>
    <recommendedName>
        <fullName evidence="3">PiggyBac transposable element-derived protein domain-containing protein</fullName>
    </recommendedName>
</protein>
<sequence>MIPFKSRSAQKQYIRGKRHPWGIKLWGRAVWPNRLKGLDLKIEKHLKKESRGSCDTKVEVNSNTLALRWYDNRAVNVVSRYRGVEPVKMENTCKRKGPVDDVRKDGIDHFPYWSVKRDWCSYCNAHAHLKCFKCNVSLCVNKDRNCFLAYHKS</sequence>
<evidence type="ECO:0000313" key="2">
    <source>
        <dbReference type="Proteomes" id="UP001283361"/>
    </source>
</evidence>
<accession>A0AAE1CPX4</accession>
<comment type="caution">
    <text evidence="1">The sequence shown here is derived from an EMBL/GenBank/DDBJ whole genome shotgun (WGS) entry which is preliminary data.</text>
</comment>